<dbReference type="PROSITE" id="PS51257">
    <property type="entry name" value="PROKAR_LIPOPROTEIN"/>
    <property type="match status" value="1"/>
</dbReference>
<proteinExistence type="predicted"/>
<comment type="caution">
    <text evidence="1">The sequence shown here is derived from an EMBL/GenBank/DDBJ whole genome shotgun (WGS) entry which is preliminary data.</text>
</comment>
<gene>
    <name evidence="1" type="ORF">UCMB321_0068</name>
</gene>
<dbReference type="EMBL" id="JXDG01000001">
    <property type="protein sequence ID" value="KIH86195.1"/>
    <property type="molecule type" value="Genomic_DNA"/>
</dbReference>
<keyword evidence="2" id="KW-1185">Reference proteome</keyword>
<accession>A0A0C2IGS5</accession>
<evidence type="ECO:0000313" key="1">
    <source>
        <dbReference type="EMBL" id="KIH86195.1"/>
    </source>
</evidence>
<keyword evidence="1" id="KW-0449">Lipoprotein</keyword>
<dbReference type="Proteomes" id="UP000031535">
    <property type="component" value="Unassembled WGS sequence"/>
</dbReference>
<dbReference type="AlphaFoldDB" id="A0A0C2IGS5"/>
<sequence length="142" mass="16036">METIMRKTLPVLLALTSLSGCISPLPPVNPQMAWVDLETQTGKLIMAESLDKHRLRDGRFFQVTPGSHDLVARFDYEVYIGGMAMNTELPNRLCYLSVHYDHFEAGQRYRLEGIALGFNASARLYNDKGEEVAEQNNVFCIP</sequence>
<dbReference type="PATRIC" id="fig|226910.6.peg.68"/>
<reference evidence="1 2" key="1">
    <citation type="submission" date="2015-01" db="EMBL/GenBank/DDBJ databases">
        <title>Complete genome of Pseudomonas batumici UCM B-321 producer of the batumin antibiotic with strong antistaphilococcal and potential anticancer activity.</title>
        <authorList>
            <person name="Klochko V.V."/>
            <person name="Zelena L.B."/>
            <person name="Elena K.A."/>
            <person name="Reva O.N."/>
        </authorList>
    </citation>
    <scope>NUCLEOTIDE SEQUENCE [LARGE SCALE GENOMIC DNA]</scope>
    <source>
        <strain evidence="1 2">UCM B-321</strain>
    </source>
</reference>
<evidence type="ECO:0000313" key="2">
    <source>
        <dbReference type="Proteomes" id="UP000031535"/>
    </source>
</evidence>
<name>A0A0C2IGS5_9PSED</name>
<protein>
    <submittedName>
        <fullName evidence="1">Putative Lipoprotein</fullName>
    </submittedName>
</protein>
<organism evidence="1 2">
    <name type="scientific">Pseudomonas batumici</name>
    <dbReference type="NCBI Taxonomy" id="226910"/>
    <lineage>
        <taxon>Bacteria</taxon>
        <taxon>Pseudomonadati</taxon>
        <taxon>Pseudomonadota</taxon>
        <taxon>Gammaproteobacteria</taxon>
        <taxon>Pseudomonadales</taxon>
        <taxon>Pseudomonadaceae</taxon>
        <taxon>Pseudomonas</taxon>
    </lineage>
</organism>